<reference evidence="3" key="1">
    <citation type="submission" date="2016-10" db="EMBL/GenBank/DDBJ databases">
        <authorList>
            <person name="Varghese N."/>
        </authorList>
    </citation>
    <scope>NUCLEOTIDE SEQUENCE [LARGE SCALE GENOMIC DNA]</scope>
    <source>
        <strain evidence="3">DSM 45096 / BCRC 16803 / CGMCC 4.1857 / CIP 109030 / JCM 12277 / KCTC 19219 / NBRC 100920 / 33214</strain>
    </source>
</reference>
<dbReference type="SUPFAM" id="SSF110296">
    <property type="entry name" value="Oligoxyloglucan reducing end-specific cellobiohydrolase"/>
    <property type="match status" value="1"/>
</dbReference>
<name>A0A1H7LBN1_STRJI</name>
<gene>
    <name evidence="2" type="ORF">SAMN05414137_104436</name>
</gene>
<evidence type="ECO:0008006" key="4">
    <source>
        <dbReference type="Google" id="ProtNLM"/>
    </source>
</evidence>
<dbReference type="eggNOG" id="COG3386">
    <property type="taxonomic scope" value="Bacteria"/>
</dbReference>
<keyword evidence="3" id="KW-1185">Reference proteome</keyword>
<dbReference type="EMBL" id="FOAZ01000004">
    <property type="protein sequence ID" value="SEK96180.1"/>
    <property type="molecule type" value="Genomic_DNA"/>
</dbReference>
<evidence type="ECO:0000313" key="2">
    <source>
        <dbReference type="EMBL" id="SEK96180.1"/>
    </source>
</evidence>
<dbReference type="Proteomes" id="UP000183015">
    <property type="component" value="Unassembled WGS sequence"/>
</dbReference>
<dbReference type="InterPro" id="IPR015943">
    <property type="entry name" value="WD40/YVTN_repeat-like_dom_sf"/>
</dbReference>
<proteinExistence type="predicted"/>
<sequence>MATTPAIGMPIHHRHMTSGGMHAQVNGGGDDGGGEESDSIQEGADQRTEERMSPGVVNPGAYGAAWASMQNLPRTGGDWRQVTKLPYNSDDPRYRDYNSNSTAGMGNVTGRASAVVADNHGNVYAGAAGGGVWRSTTGGGDWKSISDQLPAQATGALALDGKGRLWLGTGEATTNADAYLGAGVYMLDDPAHSRFSPHDRIGGDELQSSSIHELRISGDKIWAATTEGLWSHSITNLRGPWKLEFAPNPDYLPGHSKAGDPNAAYENIVSDVAFDPADPSHVLAAVGWRSGTLANGSNYNGYYSNTGGTWQLVTSGMGDLPTDAGDVGAVTFAASADHQRYYAITESPASLAAGGGLGGIYVSKSGSPFGPWTLIADAAKLAASGSALSNVGGQSWYDESLTVDPNNHDHVYAGLEEVFQTTDGGATWTTPGIYWNFPLACWSLDPNAQSGTCSQTTHPDQHGLAIGSLNGQSYVVAANDGGLYKRPVNGQADSLGHATDWTSLNDGTIDTLQYYSVGVGTDPAGKGVVVTGGLQDNGQSVLRGYGSKAVDTVMGSNFGGDGGMTLVDPKNGCNEAQEYVYLEINVTQNCAVNNGLGAPTTYDVPPPDQANSAARFIAPFSADQLNPNTWVAGGQHVWVENQGFGIRSSSQWTSAFDLGAGHVATAVASSGGKVYAAWCGPCNSQGFTHGVAVGNADGTGWSQLTLPANLPNRYISDLTIDPADSSHVYMTFSGFSREWNEGPGAGIGHVFESHDSGATWTDISANLPDVPVNSLSLTPQGGLLVGTDLGAVYRAPGRTKWRAIAELPAVSVDQILLGPDGRVYAATHGRGIYAIELRDLGRD</sequence>
<feature type="region of interest" description="Disordered" evidence="1">
    <location>
        <begin position="73"/>
        <end position="94"/>
    </location>
</feature>
<dbReference type="Gene3D" id="2.130.10.10">
    <property type="entry name" value="YVTN repeat-like/Quinoprotein amine dehydrogenase"/>
    <property type="match status" value="3"/>
</dbReference>
<dbReference type="AlphaFoldDB" id="A0A1H7LBN1"/>
<dbReference type="STRING" id="235985.SAMN05414137_104436"/>
<dbReference type="SUPFAM" id="SSF50939">
    <property type="entry name" value="Sialidases"/>
    <property type="match status" value="1"/>
</dbReference>
<dbReference type="InterPro" id="IPR036278">
    <property type="entry name" value="Sialidase_sf"/>
</dbReference>
<accession>A0A1H7LBN1</accession>
<dbReference type="eggNOG" id="COG3292">
    <property type="taxonomic scope" value="Bacteria"/>
</dbReference>
<evidence type="ECO:0000313" key="3">
    <source>
        <dbReference type="Proteomes" id="UP000183015"/>
    </source>
</evidence>
<feature type="region of interest" description="Disordered" evidence="1">
    <location>
        <begin position="1"/>
        <end position="59"/>
    </location>
</feature>
<organism evidence="2 3">
    <name type="scientific">Streptacidiphilus jiangxiensis</name>
    <dbReference type="NCBI Taxonomy" id="235985"/>
    <lineage>
        <taxon>Bacteria</taxon>
        <taxon>Bacillati</taxon>
        <taxon>Actinomycetota</taxon>
        <taxon>Actinomycetes</taxon>
        <taxon>Kitasatosporales</taxon>
        <taxon>Streptomycetaceae</taxon>
        <taxon>Streptacidiphilus</taxon>
    </lineage>
</organism>
<evidence type="ECO:0000256" key="1">
    <source>
        <dbReference type="SAM" id="MobiDB-lite"/>
    </source>
</evidence>
<protein>
    <recommendedName>
        <fullName evidence="4">Glycosyl hydrolase</fullName>
    </recommendedName>
</protein>